<dbReference type="CDD" id="cd17330">
    <property type="entry name" value="MFS_SLC46_TetA_like"/>
    <property type="match status" value="1"/>
</dbReference>
<dbReference type="PANTHER" id="PTHR23504">
    <property type="entry name" value="MAJOR FACILITATOR SUPERFAMILY DOMAIN-CONTAINING PROTEIN 10"/>
    <property type="match status" value="1"/>
</dbReference>
<dbReference type="GO" id="GO:0022857">
    <property type="term" value="F:transmembrane transporter activity"/>
    <property type="evidence" value="ECO:0007669"/>
    <property type="project" value="InterPro"/>
</dbReference>
<reference evidence="9" key="1">
    <citation type="journal article" date="2020" name="Stud. Mycol.">
        <title>101 Dothideomycetes genomes: a test case for predicting lifestyles and emergence of pathogens.</title>
        <authorList>
            <person name="Haridas S."/>
            <person name="Albert R."/>
            <person name="Binder M."/>
            <person name="Bloem J."/>
            <person name="Labutti K."/>
            <person name="Salamov A."/>
            <person name="Andreopoulos B."/>
            <person name="Baker S."/>
            <person name="Barry K."/>
            <person name="Bills G."/>
            <person name="Bluhm B."/>
            <person name="Cannon C."/>
            <person name="Castanera R."/>
            <person name="Culley D."/>
            <person name="Daum C."/>
            <person name="Ezra D."/>
            <person name="Gonzalez J."/>
            <person name="Henrissat B."/>
            <person name="Kuo A."/>
            <person name="Liang C."/>
            <person name="Lipzen A."/>
            <person name="Lutzoni F."/>
            <person name="Magnuson J."/>
            <person name="Mondo S."/>
            <person name="Nolan M."/>
            <person name="Ohm R."/>
            <person name="Pangilinan J."/>
            <person name="Park H.-J."/>
            <person name="Ramirez L."/>
            <person name="Alfaro M."/>
            <person name="Sun H."/>
            <person name="Tritt A."/>
            <person name="Yoshinaga Y."/>
            <person name="Zwiers L.-H."/>
            <person name="Turgeon B."/>
            <person name="Goodwin S."/>
            <person name="Spatafora J."/>
            <person name="Crous P."/>
            <person name="Grigoriev I."/>
        </authorList>
    </citation>
    <scope>NUCLEOTIDE SEQUENCE</scope>
    <source>
        <strain evidence="9">CBS 109.77</strain>
    </source>
</reference>
<evidence type="ECO:0000256" key="6">
    <source>
        <dbReference type="SAM" id="MobiDB-lite"/>
    </source>
</evidence>
<evidence type="ECO:0000256" key="4">
    <source>
        <dbReference type="ARBA" id="ARBA00022989"/>
    </source>
</evidence>
<dbReference type="Gene3D" id="1.20.1250.20">
    <property type="entry name" value="MFS general substrate transporter like domains"/>
    <property type="match status" value="1"/>
</dbReference>
<dbReference type="PANTHER" id="PTHR23504:SF2">
    <property type="entry name" value="TRANSPORTER, PUTATIVE (AFU_ORTHOLOGUE AFUA_8G04150)-RELATED"/>
    <property type="match status" value="1"/>
</dbReference>
<evidence type="ECO:0000313" key="9">
    <source>
        <dbReference type="EMBL" id="KAF2785794.1"/>
    </source>
</evidence>
<keyword evidence="2" id="KW-0813">Transport</keyword>
<dbReference type="InterPro" id="IPR011701">
    <property type="entry name" value="MFS"/>
</dbReference>
<evidence type="ECO:0000259" key="8">
    <source>
        <dbReference type="PROSITE" id="PS50850"/>
    </source>
</evidence>
<comment type="subcellular location">
    <subcellularLocation>
        <location evidence="1">Membrane</location>
        <topology evidence="1">Multi-pass membrane protein</topology>
    </subcellularLocation>
</comment>
<organism evidence="9 10">
    <name type="scientific">Melanomma pulvis-pyrius CBS 109.77</name>
    <dbReference type="NCBI Taxonomy" id="1314802"/>
    <lineage>
        <taxon>Eukaryota</taxon>
        <taxon>Fungi</taxon>
        <taxon>Dikarya</taxon>
        <taxon>Ascomycota</taxon>
        <taxon>Pezizomycotina</taxon>
        <taxon>Dothideomycetes</taxon>
        <taxon>Pleosporomycetidae</taxon>
        <taxon>Pleosporales</taxon>
        <taxon>Melanommataceae</taxon>
        <taxon>Melanomma</taxon>
    </lineage>
</organism>
<dbReference type="InterPro" id="IPR020846">
    <property type="entry name" value="MFS_dom"/>
</dbReference>
<feature type="transmembrane region" description="Helical" evidence="7">
    <location>
        <begin position="99"/>
        <end position="117"/>
    </location>
</feature>
<dbReference type="AlphaFoldDB" id="A0A6A6WPF8"/>
<evidence type="ECO:0000256" key="1">
    <source>
        <dbReference type="ARBA" id="ARBA00004141"/>
    </source>
</evidence>
<name>A0A6A6WPF8_9PLEO</name>
<gene>
    <name evidence="9" type="ORF">K505DRAFT_380678</name>
</gene>
<keyword evidence="4 7" id="KW-1133">Transmembrane helix</keyword>
<dbReference type="OrthoDB" id="10262656at2759"/>
<dbReference type="PROSITE" id="PS50850">
    <property type="entry name" value="MFS"/>
    <property type="match status" value="1"/>
</dbReference>
<keyword evidence="10" id="KW-1185">Reference proteome</keyword>
<feature type="transmembrane region" description="Helical" evidence="7">
    <location>
        <begin position="485"/>
        <end position="509"/>
    </location>
</feature>
<evidence type="ECO:0000313" key="10">
    <source>
        <dbReference type="Proteomes" id="UP000799757"/>
    </source>
</evidence>
<feature type="transmembrane region" description="Helical" evidence="7">
    <location>
        <begin position="515"/>
        <end position="535"/>
    </location>
</feature>
<dbReference type="EMBL" id="MU002670">
    <property type="protein sequence ID" value="KAF2785794.1"/>
    <property type="molecule type" value="Genomic_DNA"/>
</dbReference>
<sequence>MVVCNNSSPPKTMPPKPPDPKDAPFPTFQLVIIGICRFSEPLAFNSILAYSYEMVLDLGVAEKDAATYAGLLVSAYAVAEAMTAMGWGAISDVYGRKPVALFGLCGVALSSVMFGLAKSYWVALAARFIGGALNGNVAIMQTMVAEMVTNPDHEPRAYATQPFVWTLGGIIGSAMGGFLAQPAKFYPTVFDQDGIFGQFPYLLPNLVAAIGIVAAIIQGMLFLDETNPRYRHTADPSSDGVDERTPLHRHSRHSMSRDTHPRDRTRSISVAESMRQIRKQPSFMEDGMPMPLDQRFDIRRSSFGTMHSIKLPHDLHHSSIPDIVVEAESQARPPPPTFNFTIIMLTLSLVFICYHQMAFITTMPVYLLAKPSTDLGLDWVGGLGMTLHDVGTFLAVNGFIALFIQGVIFPLFVENLGVWRTFVGVIVVYPTVYMIVPFISLLPPYLTSPGVYFAFTLQSFFGILVVPCALILLKNATPSPLVLGRVNGLAMSACCLARTVSPPLVGVIYSIGGSAASWISLMIVAILGVVQLFWVPREHVDTLVVESGFKAVPERDFDEDIEEAIEDY</sequence>
<evidence type="ECO:0000256" key="3">
    <source>
        <dbReference type="ARBA" id="ARBA00022692"/>
    </source>
</evidence>
<keyword evidence="5 7" id="KW-0472">Membrane</keyword>
<accession>A0A6A6WPF8</accession>
<dbReference type="InterPro" id="IPR036259">
    <property type="entry name" value="MFS_trans_sf"/>
</dbReference>
<feature type="transmembrane region" description="Helical" evidence="7">
    <location>
        <begin position="452"/>
        <end position="473"/>
    </location>
</feature>
<protein>
    <submittedName>
        <fullName evidence="9">MFS general substrate transporter</fullName>
    </submittedName>
</protein>
<feature type="transmembrane region" description="Helical" evidence="7">
    <location>
        <begin position="65"/>
        <end position="87"/>
    </location>
</feature>
<feature type="region of interest" description="Disordered" evidence="6">
    <location>
        <begin position="1"/>
        <end position="20"/>
    </location>
</feature>
<feature type="transmembrane region" description="Helical" evidence="7">
    <location>
        <begin position="342"/>
        <end position="369"/>
    </location>
</feature>
<evidence type="ECO:0000256" key="7">
    <source>
        <dbReference type="SAM" id="Phobius"/>
    </source>
</evidence>
<dbReference type="GO" id="GO:0016020">
    <property type="term" value="C:membrane"/>
    <property type="evidence" value="ECO:0007669"/>
    <property type="project" value="UniProtKB-SubCell"/>
</dbReference>
<proteinExistence type="predicted"/>
<feature type="domain" description="Major facilitator superfamily (MFS) profile" evidence="8">
    <location>
        <begin position="29"/>
        <end position="540"/>
    </location>
</feature>
<dbReference type="SUPFAM" id="SSF103473">
    <property type="entry name" value="MFS general substrate transporter"/>
    <property type="match status" value="1"/>
</dbReference>
<feature type="transmembrane region" description="Helical" evidence="7">
    <location>
        <begin position="201"/>
        <end position="223"/>
    </location>
</feature>
<feature type="transmembrane region" description="Helical" evidence="7">
    <location>
        <begin position="425"/>
        <end position="446"/>
    </location>
</feature>
<evidence type="ECO:0000256" key="2">
    <source>
        <dbReference type="ARBA" id="ARBA00022448"/>
    </source>
</evidence>
<keyword evidence="3 7" id="KW-0812">Transmembrane</keyword>
<feature type="transmembrane region" description="Helical" evidence="7">
    <location>
        <begin position="163"/>
        <end position="181"/>
    </location>
</feature>
<feature type="transmembrane region" description="Helical" evidence="7">
    <location>
        <begin position="393"/>
        <end position="413"/>
    </location>
</feature>
<feature type="region of interest" description="Disordered" evidence="6">
    <location>
        <begin position="231"/>
        <end position="268"/>
    </location>
</feature>
<dbReference type="Pfam" id="PF07690">
    <property type="entry name" value="MFS_1"/>
    <property type="match status" value="1"/>
</dbReference>
<evidence type="ECO:0000256" key="5">
    <source>
        <dbReference type="ARBA" id="ARBA00023136"/>
    </source>
</evidence>
<feature type="compositionally biased region" description="Basic and acidic residues" evidence="6">
    <location>
        <begin position="255"/>
        <end position="266"/>
    </location>
</feature>
<dbReference type="Proteomes" id="UP000799757">
    <property type="component" value="Unassembled WGS sequence"/>
</dbReference>